<name>A0A2G8REH3_9RHOB</name>
<dbReference type="RefSeq" id="WP_099911128.1">
    <property type="nucleotide sequence ID" value="NZ_AWWI01000073.1"/>
</dbReference>
<protein>
    <recommendedName>
        <fullName evidence="3">HTH araC/xylS-type domain-containing protein</fullName>
    </recommendedName>
</protein>
<evidence type="ECO:0008006" key="3">
    <source>
        <dbReference type="Google" id="ProtNLM"/>
    </source>
</evidence>
<proteinExistence type="predicted"/>
<reference evidence="1 2" key="1">
    <citation type="submission" date="2013-09" db="EMBL/GenBank/DDBJ databases">
        <title>Genome sequencing of Phaeobacter antarcticus sp. nov. SM1211.</title>
        <authorList>
            <person name="Zhang X.-Y."/>
            <person name="Liu C."/>
            <person name="Chen X.-L."/>
            <person name="Xie B.-B."/>
            <person name="Qin Q.-L."/>
            <person name="Rong J.-C."/>
            <person name="Zhang Y.-Z."/>
        </authorList>
    </citation>
    <scope>NUCLEOTIDE SEQUENCE [LARGE SCALE GENOMIC DNA]</scope>
    <source>
        <strain evidence="1 2">SM1211</strain>
    </source>
</reference>
<accession>A0A2G8REH3</accession>
<gene>
    <name evidence="1" type="ORF">P775_11940</name>
</gene>
<evidence type="ECO:0000313" key="2">
    <source>
        <dbReference type="Proteomes" id="UP000231259"/>
    </source>
</evidence>
<organism evidence="1 2">
    <name type="scientific">Puniceibacterium antarcticum</name>
    <dbReference type="NCBI Taxonomy" id="1206336"/>
    <lineage>
        <taxon>Bacteria</taxon>
        <taxon>Pseudomonadati</taxon>
        <taxon>Pseudomonadota</taxon>
        <taxon>Alphaproteobacteria</taxon>
        <taxon>Rhodobacterales</taxon>
        <taxon>Paracoccaceae</taxon>
        <taxon>Puniceibacterium</taxon>
    </lineage>
</organism>
<dbReference type="Proteomes" id="UP000231259">
    <property type="component" value="Unassembled WGS sequence"/>
</dbReference>
<dbReference type="AlphaFoldDB" id="A0A2G8REH3"/>
<sequence length="73" mass="8290">MNDWVHEEEIEPVEEEPRQPMTLETIGKAGLLWADPALPPEYVVSVTGLSPRELRRLFGAKPSQEKIRAKVSH</sequence>
<comment type="caution">
    <text evidence="1">The sequence shown here is derived from an EMBL/GenBank/DDBJ whole genome shotgun (WGS) entry which is preliminary data.</text>
</comment>
<keyword evidence="2" id="KW-1185">Reference proteome</keyword>
<evidence type="ECO:0000313" key="1">
    <source>
        <dbReference type="EMBL" id="PIL19967.1"/>
    </source>
</evidence>
<dbReference type="EMBL" id="AWWI01000073">
    <property type="protein sequence ID" value="PIL19967.1"/>
    <property type="molecule type" value="Genomic_DNA"/>
</dbReference>